<dbReference type="Pfam" id="PF00005">
    <property type="entry name" value="ABC_tran"/>
    <property type="match status" value="1"/>
</dbReference>
<dbReference type="AlphaFoldDB" id="A0A366LLF9"/>
<keyword evidence="3" id="KW-1003">Cell membrane</keyword>
<dbReference type="GO" id="GO:0005524">
    <property type="term" value="F:ATP binding"/>
    <property type="evidence" value="ECO:0007669"/>
    <property type="project" value="UniProtKB-KW"/>
</dbReference>
<evidence type="ECO:0000256" key="7">
    <source>
        <dbReference type="ARBA" id="ARBA00022967"/>
    </source>
</evidence>
<evidence type="ECO:0000256" key="4">
    <source>
        <dbReference type="ARBA" id="ARBA00022737"/>
    </source>
</evidence>
<dbReference type="InterPro" id="IPR003439">
    <property type="entry name" value="ABC_transporter-like_ATP-bd"/>
</dbReference>
<dbReference type="PROSITE" id="PS50893">
    <property type="entry name" value="ABC_TRANSPORTER_2"/>
    <property type="match status" value="1"/>
</dbReference>
<keyword evidence="4" id="KW-0677">Repeat</keyword>
<dbReference type="PANTHER" id="PTHR43790:SF9">
    <property type="entry name" value="GALACTOFURANOSE TRANSPORTER ATP-BINDING PROTEIN YTFR"/>
    <property type="match status" value="1"/>
</dbReference>
<protein>
    <recommendedName>
        <fullName evidence="9">ABC transporter domain-containing protein</fullName>
    </recommendedName>
</protein>
<dbReference type="OrthoDB" id="3452254at2"/>
<evidence type="ECO:0000313" key="11">
    <source>
        <dbReference type="Proteomes" id="UP000253303"/>
    </source>
</evidence>
<accession>A0A366LLF9</accession>
<dbReference type="InterPro" id="IPR027417">
    <property type="entry name" value="P-loop_NTPase"/>
</dbReference>
<keyword evidence="6" id="KW-0067">ATP-binding</keyword>
<dbReference type="SMART" id="SM00382">
    <property type="entry name" value="AAA"/>
    <property type="match status" value="1"/>
</dbReference>
<comment type="subcellular location">
    <subcellularLocation>
        <location evidence="1">Cell membrane</location>
        <topology evidence="1">Peripheral membrane protein</topology>
    </subcellularLocation>
</comment>
<evidence type="ECO:0000256" key="6">
    <source>
        <dbReference type="ARBA" id="ARBA00022840"/>
    </source>
</evidence>
<sequence>MSSTVLQADGVLKTFSGVRALDHVSFAVGPGEVHALVGGSGAGKSTLVKVLSGVYRPDRGELRVGGERVRFGSPAEARRAGIATVHQEGNLVPLMSVARNLFLGREPRGRFGLIDFARLHAEADQIVRSYGMPLDVRRPLGSLSPGTRQLVAMARAAWADARVVIMDEPTSALEPGEMETLFRAVARLRAQGRSIIYVSHRLEELYRVCDTVTVLHEGKVVHTGGLAGLDRVRLVSLMLGRPLHQHRPLPEEPGPAVLPLLEATGPTRQNVRPDVSSALHEGQVPGLGGLLGARRGETARAMPVVGMPLLRK</sequence>
<keyword evidence="11" id="KW-1185">Reference proteome</keyword>
<dbReference type="CDD" id="cd03216">
    <property type="entry name" value="ABC_Carb_Monos_I"/>
    <property type="match status" value="1"/>
</dbReference>
<keyword evidence="7" id="KW-1278">Translocase</keyword>
<keyword evidence="2" id="KW-0813">Transport</keyword>
<dbReference type="EMBL" id="QMEY01000034">
    <property type="protein sequence ID" value="RBQ14333.1"/>
    <property type="molecule type" value="Genomic_DNA"/>
</dbReference>
<evidence type="ECO:0000256" key="1">
    <source>
        <dbReference type="ARBA" id="ARBA00004202"/>
    </source>
</evidence>
<evidence type="ECO:0000259" key="9">
    <source>
        <dbReference type="PROSITE" id="PS50893"/>
    </source>
</evidence>
<dbReference type="SUPFAM" id="SSF52540">
    <property type="entry name" value="P-loop containing nucleoside triphosphate hydrolases"/>
    <property type="match status" value="1"/>
</dbReference>
<dbReference type="PANTHER" id="PTHR43790">
    <property type="entry name" value="CARBOHYDRATE TRANSPORT ATP-BINDING PROTEIN MG119-RELATED"/>
    <property type="match status" value="1"/>
</dbReference>
<dbReference type="GO" id="GO:0016887">
    <property type="term" value="F:ATP hydrolysis activity"/>
    <property type="evidence" value="ECO:0007669"/>
    <property type="project" value="InterPro"/>
</dbReference>
<keyword evidence="5" id="KW-0547">Nucleotide-binding</keyword>
<gene>
    <name evidence="10" type="ORF">DP939_40960</name>
</gene>
<evidence type="ECO:0000256" key="8">
    <source>
        <dbReference type="ARBA" id="ARBA00023136"/>
    </source>
</evidence>
<organism evidence="10 11">
    <name type="scientific">Spongiactinospora rosea</name>
    <dbReference type="NCBI Taxonomy" id="2248750"/>
    <lineage>
        <taxon>Bacteria</taxon>
        <taxon>Bacillati</taxon>
        <taxon>Actinomycetota</taxon>
        <taxon>Actinomycetes</taxon>
        <taxon>Streptosporangiales</taxon>
        <taxon>Streptosporangiaceae</taxon>
        <taxon>Spongiactinospora</taxon>
    </lineage>
</organism>
<evidence type="ECO:0000256" key="5">
    <source>
        <dbReference type="ARBA" id="ARBA00022741"/>
    </source>
</evidence>
<feature type="domain" description="ABC transporter" evidence="9">
    <location>
        <begin position="6"/>
        <end position="242"/>
    </location>
</feature>
<comment type="caution">
    <text evidence="10">The sequence shown here is derived from an EMBL/GenBank/DDBJ whole genome shotgun (WGS) entry which is preliminary data.</text>
</comment>
<dbReference type="InterPro" id="IPR003593">
    <property type="entry name" value="AAA+_ATPase"/>
</dbReference>
<dbReference type="Gene3D" id="3.40.50.300">
    <property type="entry name" value="P-loop containing nucleotide triphosphate hydrolases"/>
    <property type="match status" value="1"/>
</dbReference>
<proteinExistence type="predicted"/>
<evidence type="ECO:0000313" key="10">
    <source>
        <dbReference type="EMBL" id="RBQ14333.1"/>
    </source>
</evidence>
<dbReference type="InterPro" id="IPR050107">
    <property type="entry name" value="ABC_carbohydrate_import_ATPase"/>
</dbReference>
<evidence type="ECO:0000256" key="2">
    <source>
        <dbReference type="ARBA" id="ARBA00022448"/>
    </source>
</evidence>
<dbReference type="RefSeq" id="WP_113986230.1">
    <property type="nucleotide sequence ID" value="NZ_QMEY01000034.1"/>
</dbReference>
<keyword evidence="8" id="KW-0472">Membrane</keyword>
<dbReference type="Proteomes" id="UP000253303">
    <property type="component" value="Unassembled WGS sequence"/>
</dbReference>
<name>A0A366LLF9_9ACTN</name>
<dbReference type="GO" id="GO:0005886">
    <property type="term" value="C:plasma membrane"/>
    <property type="evidence" value="ECO:0007669"/>
    <property type="project" value="UniProtKB-SubCell"/>
</dbReference>
<dbReference type="FunFam" id="3.40.50.300:FF:000127">
    <property type="entry name" value="Ribose import ATP-binding protein RbsA"/>
    <property type="match status" value="1"/>
</dbReference>
<reference evidence="10 11" key="1">
    <citation type="submission" date="2018-06" db="EMBL/GenBank/DDBJ databases">
        <title>Sphaerisporangium craniellae sp. nov., isolated from a marine sponge in the South China Sea.</title>
        <authorList>
            <person name="Li L."/>
        </authorList>
    </citation>
    <scope>NUCLEOTIDE SEQUENCE [LARGE SCALE GENOMIC DNA]</scope>
    <source>
        <strain evidence="10 11">LHW63015</strain>
    </source>
</reference>
<evidence type="ECO:0000256" key="3">
    <source>
        <dbReference type="ARBA" id="ARBA00022475"/>
    </source>
</evidence>